<evidence type="ECO:0000256" key="7">
    <source>
        <dbReference type="ARBA" id="ARBA00035243"/>
    </source>
</evidence>
<evidence type="ECO:0000256" key="10">
    <source>
        <dbReference type="RuleBase" id="RU003906"/>
    </source>
</evidence>
<evidence type="ECO:0000256" key="5">
    <source>
        <dbReference type="ARBA" id="ARBA00022980"/>
    </source>
</evidence>
<dbReference type="GO" id="GO:0005840">
    <property type="term" value="C:ribosome"/>
    <property type="evidence" value="ECO:0007669"/>
    <property type="project" value="UniProtKB-KW"/>
</dbReference>
<evidence type="ECO:0000256" key="6">
    <source>
        <dbReference type="ARBA" id="ARBA00023274"/>
    </source>
</evidence>
<evidence type="ECO:0000313" key="12">
    <source>
        <dbReference type="EMBL" id="MCH8616169.1"/>
    </source>
</evidence>
<dbReference type="Pfam" id="PF00297">
    <property type="entry name" value="Ribosomal_L3"/>
    <property type="match status" value="1"/>
</dbReference>
<dbReference type="Gene3D" id="3.30.160.810">
    <property type="match status" value="1"/>
</dbReference>
<evidence type="ECO:0000256" key="4">
    <source>
        <dbReference type="ARBA" id="ARBA00022884"/>
    </source>
</evidence>
<dbReference type="InterPro" id="IPR019926">
    <property type="entry name" value="Ribosomal_uL3_CS"/>
</dbReference>
<name>A0ABS9VMH3_9SPHN</name>
<dbReference type="PANTHER" id="PTHR11229:SF16">
    <property type="entry name" value="LARGE RIBOSOMAL SUBUNIT PROTEIN UL3C"/>
    <property type="match status" value="1"/>
</dbReference>
<feature type="region of interest" description="Disordered" evidence="11">
    <location>
        <begin position="260"/>
        <end position="298"/>
    </location>
</feature>
<dbReference type="InterPro" id="IPR000597">
    <property type="entry name" value="Ribosomal_uL3"/>
</dbReference>
<keyword evidence="13" id="KW-1185">Reference proteome</keyword>
<sequence>MRTGVIAKKVGMTRLFQADGRHVPVTVLQLDEVQVVGRRELDRDGYTAVQLGAGTAKAKNLAKPQRVAFGKAEVEPKARVVEFRVAEDALLDVGSRISAEHFVAGQLVDISGVTQGKGFAGAMKRWGFGGLRATHGVSVSHRSHGSTGNRQDPGRVFKNKKMAGHMGARNRTQQNLEVVRTDPIRGLLFIKGSVPGHKGAWVTVADAIKLPLHESAPYPAGILESTQPVAEQDHAPAGLVDEGAVHEIPALPSDEEVAAIAAEQEAGAAAETSEGTDAEAGQTTAEGDAGTSDEGKEG</sequence>
<evidence type="ECO:0000256" key="11">
    <source>
        <dbReference type="SAM" id="MobiDB-lite"/>
    </source>
</evidence>
<dbReference type="InterPro" id="IPR009000">
    <property type="entry name" value="Transl_B-barrel_sf"/>
</dbReference>
<dbReference type="NCBIfam" id="TIGR03625">
    <property type="entry name" value="L3_bact"/>
    <property type="match status" value="1"/>
</dbReference>
<dbReference type="SUPFAM" id="SSF50447">
    <property type="entry name" value="Translation proteins"/>
    <property type="match status" value="1"/>
</dbReference>
<feature type="modified residue" description="N5-methylglutamine" evidence="8">
    <location>
        <position position="151"/>
    </location>
</feature>
<evidence type="ECO:0000256" key="1">
    <source>
        <dbReference type="ARBA" id="ARBA00006540"/>
    </source>
</evidence>
<proteinExistence type="inferred from homology"/>
<dbReference type="Proteomes" id="UP001203058">
    <property type="component" value="Unassembled WGS sequence"/>
</dbReference>
<keyword evidence="4 8" id="KW-0694">RNA-binding</keyword>
<protein>
    <recommendedName>
        <fullName evidence="7 8">Large ribosomal subunit protein uL3</fullName>
    </recommendedName>
</protein>
<keyword evidence="6 8" id="KW-0687">Ribonucleoprotein</keyword>
<keyword evidence="2 8" id="KW-0488">Methylation</keyword>
<comment type="similarity">
    <text evidence="1 8 9">Belongs to the universal ribosomal protein uL3 family.</text>
</comment>
<dbReference type="EMBL" id="JAKZHW010000001">
    <property type="protein sequence ID" value="MCH8616169.1"/>
    <property type="molecule type" value="Genomic_DNA"/>
</dbReference>
<keyword evidence="3 8" id="KW-0699">rRNA-binding</keyword>
<dbReference type="Gene3D" id="2.40.30.10">
    <property type="entry name" value="Translation factors"/>
    <property type="match status" value="1"/>
</dbReference>
<comment type="caution">
    <text evidence="12">The sequence shown here is derived from an EMBL/GenBank/DDBJ whole genome shotgun (WGS) entry which is preliminary data.</text>
</comment>
<dbReference type="PROSITE" id="PS00474">
    <property type="entry name" value="RIBOSOMAL_L3"/>
    <property type="match status" value="1"/>
</dbReference>
<evidence type="ECO:0000313" key="13">
    <source>
        <dbReference type="Proteomes" id="UP001203058"/>
    </source>
</evidence>
<feature type="compositionally biased region" description="Low complexity" evidence="11">
    <location>
        <begin position="260"/>
        <end position="281"/>
    </location>
</feature>
<evidence type="ECO:0000256" key="2">
    <source>
        <dbReference type="ARBA" id="ARBA00022481"/>
    </source>
</evidence>
<dbReference type="HAMAP" id="MF_01325_B">
    <property type="entry name" value="Ribosomal_uL3_B"/>
    <property type="match status" value="1"/>
</dbReference>
<comment type="function">
    <text evidence="8 10">One of the primary rRNA binding proteins, it binds directly near the 3'-end of the 23S rRNA, where it nucleates assembly of the 50S subunit.</text>
</comment>
<comment type="PTM">
    <text evidence="8">Methylated by PrmB.</text>
</comment>
<accession>A0ABS9VMH3</accession>
<gene>
    <name evidence="8 12" type="primary">rplC</name>
    <name evidence="12" type="ORF">LZ016_08670</name>
</gene>
<organism evidence="12 13">
    <name type="scientific">Sphingomonas telluris</name>
    <dbReference type="NCBI Taxonomy" id="2907998"/>
    <lineage>
        <taxon>Bacteria</taxon>
        <taxon>Pseudomonadati</taxon>
        <taxon>Pseudomonadota</taxon>
        <taxon>Alphaproteobacteria</taxon>
        <taxon>Sphingomonadales</taxon>
        <taxon>Sphingomonadaceae</taxon>
        <taxon>Sphingomonas</taxon>
    </lineage>
</organism>
<dbReference type="PANTHER" id="PTHR11229">
    <property type="entry name" value="50S RIBOSOMAL PROTEIN L3"/>
    <property type="match status" value="1"/>
</dbReference>
<dbReference type="InterPro" id="IPR019927">
    <property type="entry name" value="Ribosomal_uL3_bac/org-type"/>
</dbReference>
<comment type="subunit">
    <text evidence="8 10">Part of the 50S ribosomal subunit. Forms a cluster with proteins L14 and L19.</text>
</comment>
<evidence type="ECO:0000256" key="3">
    <source>
        <dbReference type="ARBA" id="ARBA00022730"/>
    </source>
</evidence>
<reference evidence="12 13" key="1">
    <citation type="submission" date="2022-03" db="EMBL/GenBank/DDBJ databases">
        <authorList>
            <person name="Jo J.-H."/>
            <person name="Im W.-T."/>
        </authorList>
    </citation>
    <scope>NUCLEOTIDE SEQUENCE [LARGE SCALE GENOMIC DNA]</scope>
    <source>
        <strain evidence="12 13">SM33</strain>
    </source>
</reference>
<evidence type="ECO:0000256" key="9">
    <source>
        <dbReference type="RuleBase" id="RU003905"/>
    </source>
</evidence>
<keyword evidence="5 8" id="KW-0689">Ribosomal protein</keyword>
<evidence type="ECO:0000256" key="8">
    <source>
        <dbReference type="HAMAP-Rule" id="MF_01325"/>
    </source>
</evidence>
<dbReference type="RefSeq" id="WP_241446983.1">
    <property type="nucleotide sequence ID" value="NZ_JAKZHW010000001.1"/>
</dbReference>